<dbReference type="InterPro" id="IPR008930">
    <property type="entry name" value="Terpenoid_cyclase/PrenylTrfase"/>
</dbReference>
<dbReference type="AlphaFoldDB" id="A0AAP9SHP8"/>
<proteinExistence type="predicted"/>
<sequence>MHRNARGLELAKWRFYFEGGDAGAVVDELQYYQNTDGGFAHALEADCWNPASAPSQMFYAIHILHELEYQDKTHPVIQGMLRYLESGKDMEDGFWISILSSNNEYPHAPWWTKTEKKTFDVYMPNADICWFILKFAQKDSSLYTKAESMVQRMMVLFLSQKEVEPHSLESMMFLLRELQKTGSFCGPQADAVAAHGIQLMRGLIEEDPDNWNAYCITPSFFIHDRLHPLYPEYSNLLKLEVQRITETRDAEGCWDINWVWQGYENEYRLSANWWKSSVTMQKLMLYETFA</sequence>
<name>A0AAP9SHP8_CLOIN</name>
<gene>
    <name evidence="1" type="ORF">G4D54_06140</name>
</gene>
<accession>A0AAP9SHP8</accession>
<evidence type="ECO:0000313" key="1">
    <source>
        <dbReference type="EMBL" id="QJA05158.1"/>
    </source>
</evidence>
<dbReference type="EMBL" id="CP048838">
    <property type="protein sequence ID" value="QJA05158.1"/>
    <property type="molecule type" value="Genomic_DNA"/>
</dbReference>
<dbReference type="SUPFAM" id="SSF48239">
    <property type="entry name" value="Terpenoid cyclases/Protein prenyltransferases"/>
    <property type="match status" value="1"/>
</dbReference>
<organism evidence="1 2">
    <name type="scientific">Clostridium innocuum</name>
    <dbReference type="NCBI Taxonomy" id="1522"/>
    <lineage>
        <taxon>Bacteria</taxon>
        <taxon>Bacillati</taxon>
        <taxon>Bacillota</taxon>
        <taxon>Clostridia</taxon>
        <taxon>Eubacteriales</taxon>
        <taxon>Clostridiaceae</taxon>
        <taxon>Clostridium</taxon>
    </lineage>
</organism>
<dbReference type="Proteomes" id="UP000503330">
    <property type="component" value="Chromosome"/>
</dbReference>
<protein>
    <recommendedName>
        <fullName evidence="3">Prenyltransferase</fullName>
    </recommendedName>
</protein>
<reference evidence="1 2" key="1">
    <citation type="submission" date="2020-02" db="EMBL/GenBank/DDBJ databases">
        <authorList>
            <person name="Kociolek L.K."/>
            <person name="Ozer E.A."/>
        </authorList>
    </citation>
    <scope>NUCLEOTIDE SEQUENCE [LARGE SCALE GENOMIC DNA]</scope>
    <source>
        <strain evidence="1 2">ATCC 14501</strain>
    </source>
</reference>
<evidence type="ECO:0000313" key="2">
    <source>
        <dbReference type="Proteomes" id="UP000503330"/>
    </source>
</evidence>
<evidence type="ECO:0008006" key="3">
    <source>
        <dbReference type="Google" id="ProtNLM"/>
    </source>
</evidence>